<comment type="caution">
    <text evidence="1">The sequence shown here is derived from an EMBL/GenBank/DDBJ whole genome shotgun (WGS) entry which is preliminary data.</text>
</comment>
<dbReference type="EMBL" id="JAOYOD010000001">
    <property type="protein sequence ID" value="MCV9385457.1"/>
    <property type="molecule type" value="Genomic_DNA"/>
</dbReference>
<evidence type="ECO:0000313" key="2">
    <source>
        <dbReference type="Proteomes" id="UP001300692"/>
    </source>
</evidence>
<dbReference type="PROSITE" id="PS51257">
    <property type="entry name" value="PROKAR_LIPOPROTEIN"/>
    <property type="match status" value="1"/>
</dbReference>
<sequence length="171" mass="19686">MKNIVLFTLIFLVFGCSNPVKIEMTKKIEIDWSKLDDSSEYDIKYVQLNFNPFVDEEIMGKGIEELMYKDSIYTLDQTDKSRLIEIISDSLNFSYGECGTFALNAGFVFIKNDTIKGIIEMGCGYYQWGFEPWNKNSMDGSLSDIGFEKMTKMLDDINLKIKKTNAQQKLP</sequence>
<accession>A0ABT3CPB4</accession>
<dbReference type="RefSeq" id="WP_264136246.1">
    <property type="nucleotide sequence ID" value="NZ_JAOYOD010000001.1"/>
</dbReference>
<proteinExistence type="predicted"/>
<gene>
    <name evidence="1" type="ORF">N7U62_02225</name>
</gene>
<reference evidence="1 2" key="1">
    <citation type="submission" date="2022-10" db="EMBL/GenBank/DDBJ databases">
        <title>Comparative genomics and taxonomic characterization of three novel marine species of genus Reichenbachiella exhibiting antioxidant and polysaccharide degradation activities.</title>
        <authorList>
            <person name="Muhammad N."/>
            <person name="Lee Y.-J."/>
            <person name="Ko J."/>
            <person name="Kim S.-G."/>
        </authorList>
    </citation>
    <scope>NUCLEOTIDE SEQUENCE [LARGE SCALE GENOMIC DNA]</scope>
    <source>
        <strain evidence="1 2">ABR2-5</strain>
    </source>
</reference>
<dbReference type="Proteomes" id="UP001300692">
    <property type="component" value="Unassembled WGS sequence"/>
</dbReference>
<protein>
    <recommendedName>
        <fullName evidence="3">DUF4136 domain-containing protein</fullName>
    </recommendedName>
</protein>
<evidence type="ECO:0000313" key="1">
    <source>
        <dbReference type="EMBL" id="MCV9385457.1"/>
    </source>
</evidence>
<keyword evidence="2" id="KW-1185">Reference proteome</keyword>
<evidence type="ECO:0008006" key="3">
    <source>
        <dbReference type="Google" id="ProtNLM"/>
    </source>
</evidence>
<organism evidence="1 2">
    <name type="scientific">Reichenbachiella ulvae</name>
    <dbReference type="NCBI Taxonomy" id="2980104"/>
    <lineage>
        <taxon>Bacteria</taxon>
        <taxon>Pseudomonadati</taxon>
        <taxon>Bacteroidota</taxon>
        <taxon>Cytophagia</taxon>
        <taxon>Cytophagales</taxon>
        <taxon>Reichenbachiellaceae</taxon>
        <taxon>Reichenbachiella</taxon>
    </lineage>
</organism>
<name>A0ABT3CPB4_9BACT</name>